<gene>
    <name evidence="1" type="ORF">UNSWCS_676</name>
</gene>
<organism evidence="1 2">
    <name type="scientific">Campylobacter concisus UNSWCS</name>
    <dbReference type="NCBI Taxonomy" id="1242968"/>
    <lineage>
        <taxon>Bacteria</taxon>
        <taxon>Pseudomonadati</taxon>
        <taxon>Campylobacterota</taxon>
        <taxon>Epsilonproteobacteria</taxon>
        <taxon>Campylobacterales</taxon>
        <taxon>Campylobacteraceae</taxon>
        <taxon>Campylobacter</taxon>
    </lineage>
</organism>
<accession>U2FIR9</accession>
<sequence>MKFTAFNPQISEFLTKFSHHIKSIIKTIFLLPNLARY</sequence>
<dbReference type="Proteomes" id="UP000016620">
    <property type="component" value="Unassembled WGS sequence"/>
</dbReference>
<evidence type="ECO:0000313" key="2">
    <source>
        <dbReference type="Proteomes" id="UP000016620"/>
    </source>
</evidence>
<dbReference type="PATRIC" id="fig|1242968.3.peg.351"/>
<dbReference type="AlphaFoldDB" id="U2FIR9"/>
<reference evidence="1 2" key="1">
    <citation type="journal article" date="2013" name="BMC Genomics">
        <title>Comparative genomics of Campylobacter concisus isolates reveals genetic diversity and provides insights into disease association.</title>
        <authorList>
            <person name="Deshpande N.P."/>
            <person name="Kaakoush N.O."/>
            <person name="Wilkins M.R."/>
            <person name="Mitchell H.M."/>
        </authorList>
    </citation>
    <scope>NUCLEOTIDE SEQUENCE [LARGE SCALE GENOMIC DNA]</scope>
    <source>
        <strain evidence="1 2">UNSWCS</strain>
    </source>
</reference>
<evidence type="ECO:0000313" key="1">
    <source>
        <dbReference type="EMBL" id="ERJ30467.1"/>
    </source>
</evidence>
<comment type="caution">
    <text evidence="1">The sequence shown here is derived from an EMBL/GenBank/DDBJ whole genome shotgun (WGS) entry which is preliminary data.</text>
</comment>
<proteinExistence type="predicted"/>
<name>U2FIR9_9BACT</name>
<dbReference type="EMBL" id="ANNG01000006">
    <property type="protein sequence ID" value="ERJ30467.1"/>
    <property type="molecule type" value="Genomic_DNA"/>
</dbReference>
<protein>
    <submittedName>
        <fullName evidence="1">Uncharacterized protein</fullName>
    </submittedName>
</protein>